<feature type="compositionally biased region" description="Polar residues" evidence="1">
    <location>
        <begin position="67"/>
        <end position="76"/>
    </location>
</feature>
<evidence type="ECO:0000313" key="2">
    <source>
        <dbReference type="EMBL" id="TDL14077.1"/>
    </source>
</evidence>
<dbReference type="EMBL" id="ML170395">
    <property type="protein sequence ID" value="TDL14077.1"/>
    <property type="molecule type" value="Genomic_DNA"/>
</dbReference>
<feature type="compositionally biased region" description="Basic and acidic residues" evidence="1">
    <location>
        <begin position="205"/>
        <end position="228"/>
    </location>
</feature>
<gene>
    <name evidence="2" type="ORF">BD410DRAFT_797348</name>
</gene>
<dbReference type="Proteomes" id="UP000294933">
    <property type="component" value="Unassembled WGS sequence"/>
</dbReference>
<protein>
    <submittedName>
        <fullName evidence="2">Uncharacterized protein</fullName>
    </submittedName>
</protein>
<reference evidence="2 3" key="1">
    <citation type="submission" date="2018-06" db="EMBL/GenBank/DDBJ databases">
        <title>A transcriptomic atlas of mushroom development highlights an independent origin of complex multicellularity.</title>
        <authorList>
            <consortium name="DOE Joint Genome Institute"/>
            <person name="Krizsan K."/>
            <person name="Almasi E."/>
            <person name="Merenyi Z."/>
            <person name="Sahu N."/>
            <person name="Viragh M."/>
            <person name="Koszo T."/>
            <person name="Mondo S."/>
            <person name="Kiss B."/>
            <person name="Balint B."/>
            <person name="Kues U."/>
            <person name="Barry K."/>
            <person name="Hegedus J.C."/>
            <person name="Henrissat B."/>
            <person name="Johnson J."/>
            <person name="Lipzen A."/>
            <person name="Ohm R."/>
            <person name="Nagy I."/>
            <person name="Pangilinan J."/>
            <person name="Yan J."/>
            <person name="Xiong Y."/>
            <person name="Grigoriev I.V."/>
            <person name="Hibbett D.S."/>
            <person name="Nagy L.G."/>
        </authorList>
    </citation>
    <scope>NUCLEOTIDE SEQUENCE [LARGE SCALE GENOMIC DNA]</scope>
    <source>
        <strain evidence="2 3">SZMC22713</strain>
    </source>
</reference>
<proteinExistence type="predicted"/>
<organism evidence="2 3">
    <name type="scientific">Rickenella mellea</name>
    <dbReference type="NCBI Taxonomy" id="50990"/>
    <lineage>
        <taxon>Eukaryota</taxon>
        <taxon>Fungi</taxon>
        <taxon>Dikarya</taxon>
        <taxon>Basidiomycota</taxon>
        <taxon>Agaricomycotina</taxon>
        <taxon>Agaricomycetes</taxon>
        <taxon>Hymenochaetales</taxon>
        <taxon>Rickenellaceae</taxon>
        <taxon>Rickenella</taxon>
    </lineage>
</organism>
<sequence>MHSPSTKNTPRRPVIDTHIAASGSKHVTRDATTAHKPRPVLLHNHSRFFEMNEGRLVSGRVELASTDAGSSHTSSPGPLVHTPILQSMRREGDSGKGKATTAAESRVHHEHRTPRDESGTKQHTRSDRHPIYSHYRSRSMDEVHPKTPRTARYSFASDTGHTNDRDSDNESGVLVDRTIPKGIGYGSRKLRKPPPKARTLPTAFKDSDIREEPSRPPDRRDIHERTADPRSPSSTSKRSERDTQRGVRRRQQSSAHASDVVGKRNMGNGRHERTRKSKERRRTGIFVRLLRSFGLLRRRV</sequence>
<evidence type="ECO:0000313" key="3">
    <source>
        <dbReference type="Proteomes" id="UP000294933"/>
    </source>
</evidence>
<feature type="compositionally biased region" description="Basic and acidic residues" evidence="1">
    <location>
        <begin position="113"/>
        <end position="130"/>
    </location>
</feature>
<name>A0A4Y7PFD0_9AGAM</name>
<dbReference type="AlphaFoldDB" id="A0A4Y7PFD0"/>
<evidence type="ECO:0000256" key="1">
    <source>
        <dbReference type="SAM" id="MobiDB-lite"/>
    </source>
</evidence>
<accession>A0A4Y7PFD0</accession>
<feature type="region of interest" description="Disordered" evidence="1">
    <location>
        <begin position="65"/>
        <end position="84"/>
    </location>
</feature>
<feature type="region of interest" description="Disordered" evidence="1">
    <location>
        <begin position="1"/>
        <end position="33"/>
    </location>
</feature>
<keyword evidence="3" id="KW-1185">Reference proteome</keyword>
<feature type="region of interest" description="Disordered" evidence="1">
    <location>
        <begin position="89"/>
        <end position="280"/>
    </location>
</feature>
<dbReference type="VEuPathDB" id="FungiDB:BD410DRAFT_797348"/>